<organism evidence="1 2">
    <name type="scientific">Streptomyces edwardsiae</name>
    <dbReference type="NCBI Taxonomy" id="3075527"/>
    <lineage>
        <taxon>Bacteria</taxon>
        <taxon>Bacillati</taxon>
        <taxon>Actinomycetota</taxon>
        <taxon>Actinomycetes</taxon>
        <taxon>Kitasatosporales</taxon>
        <taxon>Streptomycetaceae</taxon>
        <taxon>Streptomyces</taxon>
    </lineage>
</organism>
<reference evidence="2" key="1">
    <citation type="submission" date="2023-07" db="EMBL/GenBank/DDBJ databases">
        <title>30 novel species of actinomycetes from the DSMZ collection.</title>
        <authorList>
            <person name="Nouioui I."/>
        </authorList>
    </citation>
    <scope>NUCLEOTIDE SEQUENCE [LARGE SCALE GENOMIC DNA]</scope>
    <source>
        <strain evidence="2">DSM 41636</strain>
    </source>
</reference>
<dbReference type="EMBL" id="JAVRFA010000008">
    <property type="protein sequence ID" value="MDT0395090.1"/>
    <property type="molecule type" value="Genomic_DNA"/>
</dbReference>
<dbReference type="Proteomes" id="UP001183881">
    <property type="component" value="Unassembled WGS sequence"/>
</dbReference>
<proteinExistence type="predicted"/>
<protein>
    <submittedName>
        <fullName evidence="1">DUF6420 family protein</fullName>
    </submittedName>
</protein>
<name>A0ABU2PUX2_9ACTN</name>
<dbReference type="RefSeq" id="WP_311643122.1">
    <property type="nucleotide sequence ID" value="NZ_JAVRFA010000008.1"/>
</dbReference>
<dbReference type="InterPro" id="IPR046305">
    <property type="entry name" value="DUF6420"/>
</dbReference>
<gene>
    <name evidence="1" type="ORF">RM705_10305</name>
</gene>
<sequence>MDKDLPLIHPYAPVAPGRYITPGGGRLTIRPAEMGTHIRITLAHNRRPNGSVSTWTFMPWRLCFPE</sequence>
<evidence type="ECO:0000313" key="2">
    <source>
        <dbReference type="Proteomes" id="UP001183881"/>
    </source>
</evidence>
<keyword evidence="2" id="KW-1185">Reference proteome</keyword>
<comment type="caution">
    <text evidence="1">The sequence shown here is derived from an EMBL/GenBank/DDBJ whole genome shotgun (WGS) entry which is preliminary data.</text>
</comment>
<dbReference type="Pfam" id="PF19984">
    <property type="entry name" value="DUF6420"/>
    <property type="match status" value="1"/>
</dbReference>
<accession>A0ABU2PUX2</accession>
<evidence type="ECO:0000313" key="1">
    <source>
        <dbReference type="EMBL" id="MDT0395090.1"/>
    </source>
</evidence>